<feature type="active site" description="Proton donor" evidence="6">
    <location>
        <position position="52"/>
    </location>
</feature>
<dbReference type="GO" id="GO:0005829">
    <property type="term" value="C:cytosol"/>
    <property type="evidence" value="ECO:0007669"/>
    <property type="project" value="TreeGrafter"/>
</dbReference>
<dbReference type="NCBIfam" id="NF008761">
    <property type="entry name" value="PRK11797.1"/>
    <property type="match status" value="1"/>
</dbReference>
<dbReference type="InterPro" id="IPR023750">
    <property type="entry name" value="RbsD-like_sf"/>
</dbReference>
<keyword evidence="8" id="KW-1185">Reference proteome</keyword>
<dbReference type="GO" id="GO:0062193">
    <property type="term" value="F:D-ribose pyranase activity"/>
    <property type="evidence" value="ECO:0007669"/>
    <property type="project" value="UniProtKB-EC"/>
</dbReference>
<comment type="function">
    <text evidence="6">Catalyzes the interconversion of beta-pyran and beta-furan forms of D-ribose.</text>
</comment>
<organism evidence="7 8">
    <name type="scientific">Brenneria goodwinii</name>
    <dbReference type="NCBI Taxonomy" id="1109412"/>
    <lineage>
        <taxon>Bacteria</taxon>
        <taxon>Pseudomonadati</taxon>
        <taxon>Pseudomonadota</taxon>
        <taxon>Gammaproteobacteria</taxon>
        <taxon>Enterobacterales</taxon>
        <taxon>Pectobacteriaceae</taxon>
        <taxon>Brenneria</taxon>
    </lineage>
</organism>
<evidence type="ECO:0000256" key="4">
    <source>
        <dbReference type="ARBA" id="ARBA00023235"/>
    </source>
</evidence>
<feature type="binding site" evidence="6">
    <location>
        <position position="60"/>
    </location>
    <ligand>
        <name>substrate</name>
    </ligand>
</feature>
<dbReference type="InterPro" id="IPR007721">
    <property type="entry name" value="RbsD_FucU"/>
</dbReference>
<reference evidence="8" key="1">
    <citation type="submission" date="2015-01" db="EMBL/GenBank/DDBJ databases">
        <authorList>
            <person name="Paterson Steve"/>
        </authorList>
    </citation>
    <scope>NUCLEOTIDE SEQUENCE [LARGE SCALE GENOMIC DNA]</scope>
    <source>
        <strain evidence="8">OBR1</strain>
    </source>
</reference>
<protein>
    <recommendedName>
        <fullName evidence="2 6">D-ribose pyranase</fullName>
        <ecNumber evidence="2 6">5.4.99.62</ecNumber>
    </recommendedName>
</protein>
<dbReference type="Gene3D" id="3.40.1650.10">
    <property type="entry name" value="RbsD-like domain"/>
    <property type="match status" value="1"/>
</dbReference>
<accession>A0A0G4JT47</accession>
<evidence type="ECO:0000256" key="5">
    <source>
        <dbReference type="ARBA" id="ARBA00023277"/>
    </source>
</evidence>
<dbReference type="AlphaFoldDB" id="A0A0G4JT47"/>
<comment type="similarity">
    <text evidence="6">Belongs to the RbsD / FucU family. RbsD subfamily.</text>
</comment>
<dbReference type="InterPro" id="IPR023064">
    <property type="entry name" value="D-ribose_pyranase"/>
</dbReference>
<dbReference type="GO" id="GO:0016872">
    <property type="term" value="F:intramolecular lyase activity"/>
    <property type="evidence" value="ECO:0007669"/>
    <property type="project" value="UniProtKB-UniRule"/>
</dbReference>
<sequence>MAITLSLCRLCLSLLSFSTLFISETFRWWSESMKKAVLLNADISSVISRLGHTDRVVIGDAGLPIPDTTVRIDMALTHNVPTFLQVVAAVTSEMQVEVAIVAEEMAEKNPTLHNALLDQLKHLEIHQGNSIELHYVSHEDFKIQSGKSRAIIRSGECSPYANVILCAGVTF</sequence>
<dbReference type="UniPathway" id="UPA00916">
    <property type="reaction ID" value="UER00888"/>
</dbReference>
<comment type="pathway">
    <text evidence="6">Carbohydrate metabolism; D-ribose degradation; D-ribose 5-phosphate from beta-D-ribopyranose: step 1/2.</text>
</comment>
<evidence type="ECO:0000313" key="8">
    <source>
        <dbReference type="Proteomes" id="UP000044377"/>
    </source>
</evidence>
<comment type="subunit">
    <text evidence="6">Homodecamer.</text>
</comment>
<dbReference type="Proteomes" id="UP000044377">
    <property type="component" value="Unassembled WGS sequence"/>
</dbReference>
<feature type="binding site" evidence="6">
    <location>
        <position position="138"/>
    </location>
    <ligand>
        <name>substrate</name>
    </ligand>
</feature>
<gene>
    <name evidence="6" type="primary">rbsD</name>
    <name evidence="7" type="ORF">BN1221_01491c</name>
</gene>
<dbReference type="GO" id="GO:0048029">
    <property type="term" value="F:monosaccharide binding"/>
    <property type="evidence" value="ECO:0007669"/>
    <property type="project" value="InterPro"/>
</dbReference>
<evidence type="ECO:0000256" key="2">
    <source>
        <dbReference type="ARBA" id="ARBA00012862"/>
    </source>
</evidence>
<dbReference type="HAMAP" id="MF_01661">
    <property type="entry name" value="D_rib_pyranase"/>
    <property type="match status" value="1"/>
</dbReference>
<evidence type="ECO:0000256" key="6">
    <source>
        <dbReference type="HAMAP-Rule" id="MF_01661"/>
    </source>
</evidence>
<keyword evidence="3 6" id="KW-0963">Cytoplasm</keyword>
<dbReference type="STRING" id="1109412.BN1221_01491c"/>
<evidence type="ECO:0000256" key="3">
    <source>
        <dbReference type="ARBA" id="ARBA00022490"/>
    </source>
</evidence>
<name>A0A0G4JT47_9GAMM</name>
<dbReference type="GO" id="GO:0019303">
    <property type="term" value="P:D-ribose catabolic process"/>
    <property type="evidence" value="ECO:0007669"/>
    <property type="project" value="UniProtKB-UniRule"/>
</dbReference>
<evidence type="ECO:0000313" key="7">
    <source>
        <dbReference type="EMBL" id="CPR15398.1"/>
    </source>
</evidence>
<comment type="catalytic activity">
    <reaction evidence="1 6">
        <text>beta-D-ribopyranose = beta-D-ribofuranose</text>
        <dbReference type="Rhea" id="RHEA:25432"/>
        <dbReference type="ChEBI" id="CHEBI:27476"/>
        <dbReference type="ChEBI" id="CHEBI:47002"/>
        <dbReference type="EC" id="5.4.99.62"/>
    </reaction>
</comment>
<comment type="subcellular location">
    <subcellularLocation>
        <location evidence="6">Cytoplasm</location>
    </subcellularLocation>
</comment>
<feature type="binding site" evidence="6">
    <location>
        <begin position="160"/>
        <end position="162"/>
    </location>
    <ligand>
        <name>substrate</name>
    </ligand>
</feature>
<dbReference type="Pfam" id="PF05025">
    <property type="entry name" value="RbsD_FucU"/>
    <property type="match status" value="1"/>
</dbReference>
<keyword evidence="5 6" id="KW-0119">Carbohydrate metabolism</keyword>
<dbReference type="PANTHER" id="PTHR37831">
    <property type="entry name" value="D-RIBOSE PYRANASE"/>
    <property type="match status" value="1"/>
</dbReference>
<dbReference type="EMBL" id="CGIG01000001">
    <property type="protein sequence ID" value="CPR15398.1"/>
    <property type="molecule type" value="Genomic_DNA"/>
</dbReference>
<keyword evidence="4 6" id="KW-0413">Isomerase</keyword>
<dbReference type="PANTHER" id="PTHR37831:SF1">
    <property type="entry name" value="D-RIBOSE PYRANASE"/>
    <property type="match status" value="1"/>
</dbReference>
<dbReference type="EC" id="5.4.99.62" evidence="2 6"/>
<evidence type="ECO:0000256" key="1">
    <source>
        <dbReference type="ARBA" id="ARBA00000223"/>
    </source>
</evidence>
<dbReference type="SUPFAM" id="SSF102546">
    <property type="entry name" value="RbsD-like"/>
    <property type="match status" value="1"/>
</dbReference>
<proteinExistence type="inferred from homology"/>